<dbReference type="AlphaFoldDB" id="A0A0N4W7P4"/>
<dbReference type="OrthoDB" id="5836328at2759"/>
<evidence type="ECO:0000313" key="3">
    <source>
        <dbReference type="EMBL" id="VDO28153.1"/>
    </source>
</evidence>
<dbReference type="PROSITE" id="PS51670">
    <property type="entry name" value="SHKT"/>
    <property type="match status" value="1"/>
</dbReference>
<reference evidence="3 4" key="2">
    <citation type="submission" date="2018-11" db="EMBL/GenBank/DDBJ databases">
        <authorList>
            <consortium name="Pathogen Informatics"/>
        </authorList>
    </citation>
    <scope>NUCLEOTIDE SEQUENCE [LARGE SCALE GENOMIC DNA]</scope>
    <source>
        <strain evidence="3 4">MHpl1</strain>
    </source>
</reference>
<dbReference type="Gene3D" id="1.10.10.1940">
    <property type="match status" value="2"/>
</dbReference>
<dbReference type="Proteomes" id="UP000268014">
    <property type="component" value="Unassembled WGS sequence"/>
</dbReference>
<dbReference type="WBParaSite" id="HPLM_0000616901-mRNA-1">
    <property type="protein sequence ID" value="HPLM_0000616901-mRNA-1"/>
    <property type="gene ID" value="HPLM_0000616901"/>
</dbReference>
<protein>
    <submittedName>
        <fullName evidence="5">ShKT domain-containing protein</fullName>
    </submittedName>
</protein>
<evidence type="ECO:0000313" key="4">
    <source>
        <dbReference type="Proteomes" id="UP000268014"/>
    </source>
</evidence>
<accession>A0A0N4W7P4</accession>
<dbReference type="PANTHER" id="PTHR21724">
    <property type="entry name" value="SHKT DOMAIN-CONTAINING PROTEIN"/>
    <property type="match status" value="1"/>
</dbReference>
<dbReference type="SMART" id="SM00254">
    <property type="entry name" value="ShKT"/>
    <property type="match status" value="3"/>
</dbReference>
<evidence type="ECO:0000256" key="1">
    <source>
        <dbReference type="PROSITE-ProRule" id="PRU01005"/>
    </source>
</evidence>
<evidence type="ECO:0000313" key="5">
    <source>
        <dbReference type="WBParaSite" id="HPLM_0000616901-mRNA-1"/>
    </source>
</evidence>
<gene>
    <name evidence="3" type="ORF">HPLM_LOCUS6161</name>
</gene>
<proteinExistence type="predicted"/>
<dbReference type="STRING" id="6290.A0A0N4W7P4"/>
<dbReference type="EMBL" id="UZAF01016448">
    <property type="protein sequence ID" value="VDO28153.1"/>
    <property type="molecule type" value="Genomic_DNA"/>
</dbReference>
<dbReference type="Pfam" id="PF01549">
    <property type="entry name" value="ShK"/>
    <property type="match status" value="4"/>
</dbReference>
<evidence type="ECO:0000259" key="2">
    <source>
        <dbReference type="PROSITE" id="PS51670"/>
    </source>
</evidence>
<keyword evidence="4" id="KW-1185">Reference proteome</keyword>
<feature type="domain" description="ShKT" evidence="2">
    <location>
        <begin position="187"/>
        <end position="227"/>
    </location>
</feature>
<dbReference type="OMA" id="QCKDPSW"/>
<organism evidence="5">
    <name type="scientific">Haemonchus placei</name>
    <name type="common">Barber's pole worm</name>
    <dbReference type="NCBI Taxonomy" id="6290"/>
    <lineage>
        <taxon>Eukaryota</taxon>
        <taxon>Metazoa</taxon>
        <taxon>Ecdysozoa</taxon>
        <taxon>Nematoda</taxon>
        <taxon>Chromadorea</taxon>
        <taxon>Rhabditida</taxon>
        <taxon>Rhabditina</taxon>
        <taxon>Rhabditomorpha</taxon>
        <taxon>Strongyloidea</taxon>
        <taxon>Trichostrongylidae</taxon>
        <taxon>Haemonchus</taxon>
    </lineage>
</organism>
<sequence length="227" mass="25117">MIWNDLRKLLTFQFLPSATVCEDLYATTACASLFGTAVVAEGTTDRDAKCLTVCYMEFPNIFPIQDEDVKAIAIASCPKSCGYCCMTPEYKCKNKDFPRTKCETVTPAQCKDPSWRPILAEDCPNVCGFCLEGGCVDTVIECENDPTICRNVDMQDFVKVMLPNLAVSTVSPTDVIVSSNVNVISYISHNSLFYYSCANWVKNGFCTNSFYTAEQRKLNCAKSCGVC</sequence>
<comment type="caution">
    <text evidence="1">Lacks conserved residue(s) required for the propagation of feature annotation.</text>
</comment>
<name>A0A0N4W7P4_HAEPC</name>
<dbReference type="PANTHER" id="PTHR21724:SF0">
    <property type="entry name" value="SHKT DOMAIN-CONTAINING PROTEIN"/>
    <property type="match status" value="1"/>
</dbReference>
<dbReference type="InterPro" id="IPR003582">
    <property type="entry name" value="ShKT_dom"/>
</dbReference>
<reference evidence="5" key="1">
    <citation type="submission" date="2017-02" db="UniProtKB">
        <authorList>
            <consortium name="WormBaseParasite"/>
        </authorList>
    </citation>
    <scope>IDENTIFICATION</scope>
</reference>